<accession>A0AAV2G0N9</accession>
<gene>
    <name evidence="2" type="ORF">LTRI10_LOCUS43151</name>
</gene>
<dbReference type="Proteomes" id="UP001497516">
    <property type="component" value="Chromosome 7"/>
</dbReference>
<evidence type="ECO:0000256" key="1">
    <source>
        <dbReference type="SAM" id="MobiDB-lite"/>
    </source>
</evidence>
<evidence type="ECO:0000313" key="2">
    <source>
        <dbReference type="EMBL" id="CAL1403205.1"/>
    </source>
</evidence>
<organism evidence="2 3">
    <name type="scientific">Linum trigynum</name>
    <dbReference type="NCBI Taxonomy" id="586398"/>
    <lineage>
        <taxon>Eukaryota</taxon>
        <taxon>Viridiplantae</taxon>
        <taxon>Streptophyta</taxon>
        <taxon>Embryophyta</taxon>
        <taxon>Tracheophyta</taxon>
        <taxon>Spermatophyta</taxon>
        <taxon>Magnoliopsida</taxon>
        <taxon>eudicotyledons</taxon>
        <taxon>Gunneridae</taxon>
        <taxon>Pentapetalae</taxon>
        <taxon>rosids</taxon>
        <taxon>fabids</taxon>
        <taxon>Malpighiales</taxon>
        <taxon>Linaceae</taxon>
        <taxon>Linum</taxon>
    </lineage>
</organism>
<feature type="region of interest" description="Disordered" evidence="1">
    <location>
        <begin position="1"/>
        <end position="23"/>
    </location>
</feature>
<sequence length="148" mass="16335">MPRIHSSSKGPSSSSWESAEGEERLNVHGTSSNGMFIFSMITWNVDAHHDVKPCFLLPSLVVKDNLYHSLNSMISCIVARWVNRLKSGNRHLSSFMHALLLVFLGCQSSSVPCPPSFQKTKYGSSHVQCIGGWKMESPHTPSAIIAHV</sequence>
<proteinExistence type="predicted"/>
<reference evidence="2 3" key="1">
    <citation type="submission" date="2024-04" db="EMBL/GenBank/DDBJ databases">
        <authorList>
            <person name="Fracassetti M."/>
        </authorList>
    </citation>
    <scope>NUCLEOTIDE SEQUENCE [LARGE SCALE GENOMIC DNA]</scope>
</reference>
<protein>
    <submittedName>
        <fullName evidence="2">Uncharacterized protein</fullName>
    </submittedName>
</protein>
<evidence type="ECO:0000313" key="3">
    <source>
        <dbReference type="Proteomes" id="UP001497516"/>
    </source>
</evidence>
<keyword evidence="3" id="KW-1185">Reference proteome</keyword>
<name>A0AAV2G0N9_9ROSI</name>
<dbReference type="EMBL" id="OZ034820">
    <property type="protein sequence ID" value="CAL1403205.1"/>
    <property type="molecule type" value="Genomic_DNA"/>
</dbReference>
<feature type="compositionally biased region" description="Low complexity" evidence="1">
    <location>
        <begin position="7"/>
        <end position="18"/>
    </location>
</feature>
<dbReference type="AlphaFoldDB" id="A0AAV2G0N9"/>